<dbReference type="GO" id="GO:0005886">
    <property type="term" value="C:plasma membrane"/>
    <property type="evidence" value="ECO:0007669"/>
    <property type="project" value="UniProtKB-SubCell"/>
</dbReference>
<organism evidence="10 11">
    <name type="scientific">Eschrichtius robustus</name>
    <name type="common">California gray whale</name>
    <name type="synonym">Eschrichtius gibbosus</name>
    <dbReference type="NCBI Taxonomy" id="9764"/>
    <lineage>
        <taxon>Eukaryota</taxon>
        <taxon>Metazoa</taxon>
        <taxon>Chordata</taxon>
        <taxon>Craniata</taxon>
        <taxon>Vertebrata</taxon>
        <taxon>Euteleostomi</taxon>
        <taxon>Mammalia</taxon>
        <taxon>Eutheria</taxon>
        <taxon>Laurasiatheria</taxon>
        <taxon>Artiodactyla</taxon>
        <taxon>Whippomorpha</taxon>
        <taxon>Cetacea</taxon>
        <taxon>Mysticeti</taxon>
        <taxon>Eschrichtiidae</taxon>
        <taxon>Eschrichtius</taxon>
    </lineage>
</organism>
<gene>
    <name evidence="10" type="ORF">J1605_014336</name>
</gene>
<sequence length="82" mass="9013">MLNILLNIISALGGLARNSVVLWLLGFRLRKIFTIYIFNLVKANFLFLSGQIIGSPETHITSCHNPTPSFSTLPLSLPTSQA</sequence>
<keyword evidence="4 9" id="KW-1133">Transmembrane helix</keyword>
<keyword evidence="8" id="KW-0807">Transducer</keyword>
<dbReference type="AlphaFoldDB" id="A0AB34GEY5"/>
<evidence type="ECO:0000256" key="9">
    <source>
        <dbReference type="SAM" id="Phobius"/>
    </source>
</evidence>
<dbReference type="EMBL" id="JAIQCJ010002302">
    <property type="protein sequence ID" value="KAJ8777683.1"/>
    <property type="molecule type" value="Genomic_DNA"/>
</dbReference>
<evidence type="ECO:0000256" key="6">
    <source>
        <dbReference type="ARBA" id="ARBA00023136"/>
    </source>
</evidence>
<dbReference type="PANTHER" id="PTHR11334:SF29">
    <property type="entry name" value="MAS-RELATED G-PROTEIN COUPLED RECEPTOR MEMBER X2"/>
    <property type="match status" value="1"/>
</dbReference>
<evidence type="ECO:0000313" key="11">
    <source>
        <dbReference type="Proteomes" id="UP001159641"/>
    </source>
</evidence>
<reference evidence="10 11" key="1">
    <citation type="submission" date="2022-11" db="EMBL/GenBank/DDBJ databases">
        <title>Whole genome sequence of Eschrichtius robustus ER-17-0199.</title>
        <authorList>
            <person name="Bruniche-Olsen A."/>
            <person name="Black A.N."/>
            <person name="Fields C.J."/>
            <person name="Walden K."/>
            <person name="Dewoody J.A."/>
        </authorList>
    </citation>
    <scope>NUCLEOTIDE SEQUENCE [LARGE SCALE GENOMIC DNA]</scope>
    <source>
        <strain evidence="10">ER-17-0199</strain>
        <tissue evidence="10">Blubber</tissue>
    </source>
</reference>
<evidence type="ECO:0000256" key="7">
    <source>
        <dbReference type="ARBA" id="ARBA00023170"/>
    </source>
</evidence>
<accession>A0AB34GEY5</accession>
<feature type="transmembrane region" description="Helical" evidence="9">
    <location>
        <begin position="6"/>
        <end position="25"/>
    </location>
</feature>
<evidence type="ECO:0000256" key="5">
    <source>
        <dbReference type="ARBA" id="ARBA00023040"/>
    </source>
</evidence>
<dbReference type="Proteomes" id="UP001159641">
    <property type="component" value="Unassembled WGS sequence"/>
</dbReference>
<keyword evidence="3 9" id="KW-0812">Transmembrane</keyword>
<dbReference type="GO" id="GO:0004930">
    <property type="term" value="F:G protein-coupled receptor activity"/>
    <property type="evidence" value="ECO:0007669"/>
    <property type="project" value="UniProtKB-KW"/>
</dbReference>
<keyword evidence="11" id="KW-1185">Reference proteome</keyword>
<comment type="subcellular location">
    <subcellularLocation>
        <location evidence="1">Cell membrane</location>
        <topology evidence="1">Multi-pass membrane protein</topology>
    </subcellularLocation>
</comment>
<keyword evidence="6 9" id="KW-0472">Membrane</keyword>
<keyword evidence="5" id="KW-0297">G-protein coupled receptor</keyword>
<evidence type="ECO:0000256" key="4">
    <source>
        <dbReference type="ARBA" id="ARBA00022989"/>
    </source>
</evidence>
<evidence type="ECO:0000256" key="8">
    <source>
        <dbReference type="ARBA" id="ARBA00023224"/>
    </source>
</evidence>
<dbReference type="InterPro" id="IPR026234">
    <property type="entry name" value="MRGPCRFAMILY"/>
</dbReference>
<dbReference type="PANTHER" id="PTHR11334">
    <property type="entry name" value="MAS-RELATED G-PROTEIN COUPLED RECEPTOR"/>
    <property type="match status" value="1"/>
</dbReference>
<keyword evidence="7" id="KW-0675">Receptor</keyword>
<comment type="caution">
    <text evidence="10">The sequence shown here is derived from an EMBL/GenBank/DDBJ whole genome shotgun (WGS) entry which is preliminary data.</text>
</comment>
<proteinExistence type="predicted"/>
<evidence type="ECO:0000313" key="10">
    <source>
        <dbReference type="EMBL" id="KAJ8777683.1"/>
    </source>
</evidence>
<evidence type="ECO:0000256" key="1">
    <source>
        <dbReference type="ARBA" id="ARBA00004651"/>
    </source>
</evidence>
<protein>
    <submittedName>
        <fullName evidence="10">Uncharacterized protein</fullName>
    </submittedName>
</protein>
<evidence type="ECO:0000256" key="3">
    <source>
        <dbReference type="ARBA" id="ARBA00022692"/>
    </source>
</evidence>
<evidence type="ECO:0000256" key="2">
    <source>
        <dbReference type="ARBA" id="ARBA00022475"/>
    </source>
</evidence>
<feature type="transmembrane region" description="Helical" evidence="9">
    <location>
        <begin position="32"/>
        <end position="53"/>
    </location>
</feature>
<keyword evidence="2" id="KW-1003">Cell membrane</keyword>
<name>A0AB34GEY5_ESCRO</name>